<name>A0ABQ2ETD6_9ACTN</name>
<evidence type="ECO:0000313" key="3">
    <source>
        <dbReference type="Proteomes" id="UP000660265"/>
    </source>
</evidence>
<dbReference type="RefSeq" id="WP_189111210.1">
    <property type="nucleotide sequence ID" value="NZ_BMMV01000029.1"/>
</dbReference>
<gene>
    <name evidence="2" type="ORF">GCM10011583_64660</name>
</gene>
<feature type="region of interest" description="Disordered" evidence="1">
    <location>
        <begin position="1"/>
        <end position="35"/>
    </location>
</feature>
<dbReference type="Proteomes" id="UP000660265">
    <property type="component" value="Unassembled WGS sequence"/>
</dbReference>
<proteinExistence type="predicted"/>
<reference evidence="3" key="1">
    <citation type="journal article" date="2019" name="Int. J. Syst. Evol. Microbiol.">
        <title>The Global Catalogue of Microorganisms (GCM) 10K type strain sequencing project: providing services to taxonomists for standard genome sequencing and annotation.</title>
        <authorList>
            <consortium name="The Broad Institute Genomics Platform"/>
            <consortium name="The Broad Institute Genome Sequencing Center for Infectious Disease"/>
            <person name="Wu L."/>
            <person name="Ma J."/>
        </authorList>
    </citation>
    <scope>NUCLEOTIDE SEQUENCE [LARGE SCALE GENOMIC DNA]</scope>
    <source>
        <strain evidence="3">CGMCC 4.7275</strain>
    </source>
</reference>
<comment type="caution">
    <text evidence="2">The sequence shown here is derived from an EMBL/GenBank/DDBJ whole genome shotgun (WGS) entry which is preliminary data.</text>
</comment>
<sequence length="118" mass="12283">MTAPRRSPLKSLTDTTNPPPAAELRSVPPAVGVPKGVAEGVPTAVLPDQQSGDGRHVTGWLTIRVPRRGTPTATSWCACGRDLFASGHAKVLALSEDHTAHRDACPLRATTSEGRAAA</sequence>
<organism evidence="2 3">
    <name type="scientific">Streptomyces camponoticapitis</name>
    <dbReference type="NCBI Taxonomy" id="1616125"/>
    <lineage>
        <taxon>Bacteria</taxon>
        <taxon>Bacillati</taxon>
        <taxon>Actinomycetota</taxon>
        <taxon>Actinomycetes</taxon>
        <taxon>Kitasatosporales</taxon>
        <taxon>Streptomycetaceae</taxon>
        <taxon>Streptomyces</taxon>
    </lineage>
</organism>
<evidence type="ECO:0000256" key="1">
    <source>
        <dbReference type="SAM" id="MobiDB-lite"/>
    </source>
</evidence>
<protein>
    <submittedName>
        <fullName evidence="2">Uncharacterized protein</fullName>
    </submittedName>
</protein>
<keyword evidence="3" id="KW-1185">Reference proteome</keyword>
<evidence type="ECO:0000313" key="2">
    <source>
        <dbReference type="EMBL" id="GGK23797.1"/>
    </source>
</evidence>
<accession>A0ABQ2ETD6</accession>
<dbReference type="EMBL" id="BMMV01000029">
    <property type="protein sequence ID" value="GGK23797.1"/>
    <property type="molecule type" value="Genomic_DNA"/>
</dbReference>